<evidence type="ECO:0000313" key="8">
    <source>
        <dbReference type="EMBL" id="AWI82066.1"/>
    </source>
</evidence>
<dbReference type="AlphaFoldDB" id="A0A2U8HAE6"/>
<dbReference type="Proteomes" id="UP000244902">
    <property type="component" value="Chromosome"/>
</dbReference>
<dbReference type="OrthoDB" id="5430053at2"/>
<feature type="transmembrane region" description="Helical" evidence="6">
    <location>
        <begin position="124"/>
        <end position="143"/>
    </location>
</feature>
<evidence type="ECO:0000256" key="5">
    <source>
        <dbReference type="ARBA" id="ARBA00023136"/>
    </source>
</evidence>
<protein>
    <submittedName>
        <fullName evidence="8">EamA family transporter</fullName>
    </submittedName>
</protein>
<feature type="domain" description="EamA" evidence="7">
    <location>
        <begin position="150"/>
        <end position="286"/>
    </location>
</feature>
<feature type="transmembrane region" description="Helical" evidence="6">
    <location>
        <begin position="40"/>
        <end position="59"/>
    </location>
</feature>
<reference evidence="8 9" key="1">
    <citation type="submission" date="2017-06" db="EMBL/GenBank/DDBJ databases">
        <title>Azoarcus sp. TSNA42 complete genome sequence.</title>
        <authorList>
            <person name="Woo J.-H."/>
            <person name="Kim H.-S."/>
        </authorList>
    </citation>
    <scope>NUCLEOTIDE SEQUENCE [LARGE SCALE GENOMIC DNA]</scope>
    <source>
        <strain evidence="8 9">TSNA42</strain>
    </source>
</reference>
<keyword evidence="5 6" id="KW-0472">Membrane</keyword>
<dbReference type="Gene3D" id="1.10.3730.20">
    <property type="match status" value="1"/>
</dbReference>
<feature type="transmembrane region" description="Helical" evidence="6">
    <location>
        <begin position="149"/>
        <end position="168"/>
    </location>
</feature>
<dbReference type="PANTHER" id="PTHR32322">
    <property type="entry name" value="INNER MEMBRANE TRANSPORTER"/>
    <property type="match status" value="1"/>
</dbReference>
<feature type="transmembrane region" description="Helical" evidence="6">
    <location>
        <begin position="213"/>
        <end position="236"/>
    </location>
</feature>
<sequence>MLSVRPARLAVVALLLMSLIWGYNWVVMKQVIRYVDPFDFSAIRTLLAAVALFTVVIIARRPLRPVALRQLLLLGLLQTAAFTALIQWALVSGGAGKTAILVYTMPFWLMPLAWWLLGERVRGVQWVATVVAAVGLVLILDPWSMAGSVMGNVLAVGGGLTWALATVVAKRMRRDHDFDLLSMTAWQMLFGAIALCVVALLVPSRPIDPTPYFFGALIYNAVFATALAWLLWLYVLQNLPAGVAGLSALGIPLIGALAGWIELGERPSTGEFAGMALIVVALALTSLWPLLQARRKA</sequence>
<name>A0A2U8HAE6_9RHOO</name>
<comment type="subcellular location">
    <subcellularLocation>
        <location evidence="1">Membrane</location>
        <topology evidence="1">Multi-pass membrane protein</topology>
    </subcellularLocation>
</comment>
<gene>
    <name evidence="8" type="ORF">CEW87_14830</name>
</gene>
<feature type="transmembrane region" description="Helical" evidence="6">
    <location>
        <begin position="243"/>
        <end position="261"/>
    </location>
</feature>
<proteinExistence type="inferred from homology"/>
<evidence type="ECO:0000256" key="2">
    <source>
        <dbReference type="ARBA" id="ARBA00007362"/>
    </source>
</evidence>
<evidence type="ECO:0000256" key="6">
    <source>
        <dbReference type="SAM" id="Phobius"/>
    </source>
</evidence>
<keyword evidence="4 6" id="KW-1133">Transmembrane helix</keyword>
<dbReference type="InterPro" id="IPR000620">
    <property type="entry name" value="EamA_dom"/>
</dbReference>
<feature type="domain" description="EamA" evidence="7">
    <location>
        <begin position="10"/>
        <end position="140"/>
    </location>
</feature>
<dbReference type="RefSeq" id="WP_108977241.1">
    <property type="nucleotide sequence ID" value="NZ_CP022188.1"/>
</dbReference>
<dbReference type="SUPFAM" id="SSF103481">
    <property type="entry name" value="Multidrug resistance efflux transporter EmrE"/>
    <property type="match status" value="2"/>
</dbReference>
<feature type="transmembrane region" description="Helical" evidence="6">
    <location>
        <begin position="7"/>
        <end position="28"/>
    </location>
</feature>
<dbReference type="InterPro" id="IPR050638">
    <property type="entry name" value="AA-Vitamin_Transporters"/>
</dbReference>
<accession>A0A2U8HAE6</accession>
<organism evidence="8 9">
    <name type="scientific">Parazoarcus communis</name>
    <dbReference type="NCBI Taxonomy" id="41977"/>
    <lineage>
        <taxon>Bacteria</taxon>
        <taxon>Pseudomonadati</taxon>
        <taxon>Pseudomonadota</taxon>
        <taxon>Betaproteobacteria</taxon>
        <taxon>Rhodocyclales</taxon>
        <taxon>Zoogloeaceae</taxon>
        <taxon>Parazoarcus</taxon>
    </lineage>
</organism>
<evidence type="ECO:0000256" key="4">
    <source>
        <dbReference type="ARBA" id="ARBA00022989"/>
    </source>
</evidence>
<dbReference type="InterPro" id="IPR037185">
    <property type="entry name" value="EmrE-like"/>
</dbReference>
<dbReference type="EMBL" id="CP022188">
    <property type="protein sequence ID" value="AWI82066.1"/>
    <property type="molecule type" value="Genomic_DNA"/>
</dbReference>
<dbReference type="PANTHER" id="PTHR32322:SF2">
    <property type="entry name" value="EAMA DOMAIN-CONTAINING PROTEIN"/>
    <property type="match status" value="1"/>
</dbReference>
<evidence type="ECO:0000256" key="1">
    <source>
        <dbReference type="ARBA" id="ARBA00004141"/>
    </source>
</evidence>
<comment type="similarity">
    <text evidence="2">Belongs to the EamA transporter family.</text>
</comment>
<evidence type="ECO:0000256" key="3">
    <source>
        <dbReference type="ARBA" id="ARBA00022692"/>
    </source>
</evidence>
<evidence type="ECO:0000313" key="9">
    <source>
        <dbReference type="Proteomes" id="UP000244902"/>
    </source>
</evidence>
<evidence type="ECO:0000259" key="7">
    <source>
        <dbReference type="Pfam" id="PF00892"/>
    </source>
</evidence>
<dbReference type="Pfam" id="PF00892">
    <property type="entry name" value="EamA"/>
    <property type="match status" value="2"/>
</dbReference>
<feature type="transmembrane region" description="Helical" evidence="6">
    <location>
        <begin position="180"/>
        <end position="201"/>
    </location>
</feature>
<keyword evidence="3 6" id="KW-0812">Transmembrane</keyword>
<feature type="transmembrane region" description="Helical" evidence="6">
    <location>
        <begin position="71"/>
        <end position="90"/>
    </location>
</feature>
<feature type="transmembrane region" description="Helical" evidence="6">
    <location>
        <begin position="273"/>
        <end position="291"/>
    </location>
</feature>
<dbReference type="GO" id="GO:0016020">
    <property type="term" value="C:membrane"/>
    <property type="evidence" value="ECO:0007669"/>
    <property type="project" value="UniProtKB-SubCell"/>
</dbReference>
<feature type="transmembrane region" description="Helical" evidence="6">
    <location>
        <begin position="96"/>
        <end position="117"/>
    </location>
</feature>